<evidence type="ECO:0000256" key="2">
    <source>
        <dbReference type="ARBA" id="ARBA00022630"/>
    </source>
</evidence>
<dbReference type="CDD" id="cd04730">
    <property type="entry name" value="NPD_like"/>
    <property type="match status" value="1"/>
</dbReference>
<keyword evidence="8" id="KW-0223">Dioxygenase</keyword>
<keyword evidence="7" id="KW-0732">Signal</keyword>
<dbReference type="GO" id="GO:0051213">
    <property type="term" value="F:dioxygenase activity"/>
    <property type="evidence" value="ECO:0007669"/>
    <property type="project" value="UniProtKB-KW"/>
</dbReference>
<feature type="region of interest" description="Disordered" evidence="6">
    <location>
        <begin position="259"/>
        <end position="278"/>
    </location>
</feature>
<dbReference type="GO" id="GO:0018580">
    <property type="term" value="F:nitronate monooxygenase activity"/>
    <property type="evidence" value="ECO:0007669"/>
    <property type="project" value="InterPro"/>
</dbReference>
<feature type="signal peptide" evidence="7">
    <location>
        <begin position="1"/>
        <end position="17"/>
    </location>
</feature>
<protein>
    <submittedName>
        <fullName evidence="8">2-nitropropane dioxygenase</fullName>
    </submittedName>
</protein>
<evidence type="ECO:0000313" key="9">
    <source>
        <dbReference type="Proteomes" id="UP000031057"/>
    </source>
</evidence>
<dbReference type="Pfam" id="PF03060">
    <property type="entry name" value="NMO"/>
    <property type="match status" value="1"/>
</dbReference>
<gene>
    <name evidence="8" type="ORF">LK12_18300</name>
</gene>
<dbReference type="Gene3D" id="3.20.20.70">
    <property type="entry name" value="Aldolase class I"/>
    <property type="match status" value="1"/>
</dbReference>
<keyword evidence="2" id="KW-0285">Flavoprotein</keyword>
<comment type="caution">
    <text evidence="8">The sequence shown here is derived from an EMBL/GenBank/DDBJ whole genome shotgun (WGS) entry which is preliminary data.</text>
</comment>
<keyword evidence="3" id="KW-0288">FMN</keyword>
<comment type="similarity">
    <text evidence="1">Belongs to the nitronate monooxygenase family. NMO class I subfamily.</text>
</comment>
<dbReference type="OrthoDB" id="9778912at2"/>
<name>A0A0B1ZKN7_9SPHN</name>
<feature type="compositionally biased region" description="Basic and acidic residues" evidence="6">
    <location>
        <begin position="267"/>
        <end position="278"/>
    </location>
</feature>
<evidence type="ECO:0000256" key="5">
    <source>
        <dbReference type="ARBA" id="ARBA00023033"/>
    </source>
</evidence>
<sequence length="331" mass="34423">MPLPSALSSRLSLPVMAAPMFLVSGPELALACCKAGIIGSLTRNHCRDDAELEAQLTSITEALARHADENPGAVIGPLAVNISPNTGSEVFRAQIELCKRFGVDVIVTSVGDPTANAPLVQDAGILHFHDATNIRFAEKAAAAGVDGIVCIGAGGGGHAGTISHLAFVPRIRSMFDGIVVMAGAISTGSAVRAAEVLGADLAYIGTRFIATHESAAPEPYKRMLVEGDVNDVIYTASVNGMPASWLKASLRDAGLDPDNLGPAPKRHNTDHLPEGKAPWRDIWSGGQGLGLIDDVPTVGNLVERLQREYLAACRAPDMSATVQAALDATSP</sequence>
<keyword evidence="9" id="KW-1185">Reference proteome</keyword>
<accession>A0A0B1ZKN7</accession>
<dbReference type="InterPro" id="IPR004136">
    <property type="entry name" value="NMO"/>
</dbReference>
<evidence type="ECO:0000256" key="3">
    <source>
        <dbReference type="ARBA" id="ARBA00022643"/>
    </source>
</evidence>
<dbReference type="EMBL" id="JTDI01000006">
    <property type="protein sequence ID" value="KHK89860.1"/>
    <property type="molecule type" value="Genomic_DNA"/>
</dbReference>
<dbReference type="STRING" id="1348853.LK12_18300"/>
<dbReference type="PANTHER" id="PTHR42747">
    <property type="entry name" value="NITRONATE MONOOXYGENASE-RELATED"/>
    <property type="match status" value="1"/>
</dbReference>
<keyword evidence="4" id="KW-0560">Oxidoreductase</keyword>
<proteinExistence type="inferred from homology"/>
<evidence type="ECO:0000256" key="4">
    <source>
        <dbReference type="ARBA" id="ARBA00023002"/>
    </source>
</evidence>
<dbReference type="AlphaFoldDB" id="A0A0B1ZKN7"/>
<evidence type="ECO:0000313" key="8">
    <source>
        <dbReference type="EMBL" id="KHK89860.1"/>
    </source>
</evidence>
<organism evidence="8 9">
    <name type="scientific">Novosphingobium malaysiense</name>
    <dbReference type="NCBI Taxonomy" id="1348853"/>
    <lineage>
        <taxon>Bacteria</taxon>
        <taxon>Pseudomonadati</taxon>
        <taxon>Pseudomonadota</taxon>
        <taxon>Alphaproteobacteria</taxon>
        <taxon>Sphingomonadales</taxon>
        <taxon>Sphingomonadaceae</taxon>
        <taxon>Novosphingobium</taxon>
    </lineage>
</organism>
<evidence type="ECO:0000256" key="6">
    <source>
        <dbReference type="SAM" id="MobiDB-lite"/>
    </source>
</evidence>
<dbReference type="RefSeq" id="WP_039287285.1">
    <property type="nucleotide sequence ID" value="NZ_JTDI01000006.1"/>
</dbReference>
<evidence type="ECO:0000256" key="7">
    <source>
        <dbReference type="SAM" id="SignalP"/>
    </source>
</evidence>
<keyword evidence="5" id="KW-0503">Monooxygenase</keyword>
<dbReference type="PANTHER" id="PTHR42747:SF4">
    <property type="entry name" value="BLR1330 PROTEIN"/>
    <property type="match status" value="1"/>
</dbReference>
<feature type="chain" id="PRO_5002065811" evidence="7">
    <location>
        <begin position="18"/>
        <end position="331"/>
    </location>
</feature>
<dbReference type="SUPFAM" id="SSF51412">
    <property type="entry name" value="Inosine monophosphate dehydrogenase (IMPDH)"/>
    <property type="match status" value="1"/>
</dbReference>
<reference evidence="8 9" key="1">
    <citation type="submission" date="2014-10" db="EMBL/GenBank/DDBJ databases">
        <title>Genome sequence of Novosphingobium malaysiense MUSC 273(T).</title>
        <authorList>
            <person name="Lee L.-H."/>
        </authorList>
    </citation>
    <scope>NUCLEOTIDE SEQUENCE [LARGE SCALE GENOMIC DNA]</scope>
    <source>
        <strain evidence="8 9">MUSC 273</strain>
    </source>
</reference>
<dbReference type="InterPro" id="IPR013785">
    <property type="entry name" value="Aldolase_TIM"/>
</dbReference>
<evidence type="ECO:0000256" key="1">
    <source>
        <dbReference type="ARBA" id="ARBA00009881"/>
    </source>
</evidence>
<dbReference type="Proteomes" id="UP000031057">
    <property type="component" value="Unassembled WGS sequence"/>
</dbReference>